<dbReference type="PANTHER" id="PTHR46060:SF1">
    <property type="entry name" value="MARINER MOS1 TRANSPOSASE-LIKE PROTEIN"/>
    <property type="match status" value="1"/>
</dbReference>
<keyword evidence="2" id="KW-1185">Reference proteome</keyword>
<proteinExistence type="predicted"/>
<dbReference type="InterPro" id="IPR052709">
    <property type="entry name" value="Transposase-MT_Hybrid"/>
</dbReference>
<sequence length="228" mass="26405">MALNLVWNIVTGDETRIYCYDPKTKQQSTVRLYRHESKLTKVARERSSSKRMVASFFNKTGHVLTVVLENCRTVNSDWYTIICFSEVIDELLKNNRKLCIILHNDNASFHTAKQTNKVMKKKNIQLSLQEEAEEERYSAIPARTDRPPSSLLETQDLYTLVQSQNIHIFLLSETKLLPKQELRLPNFVYCRDEVSPRGTAFRGTAVLVRRNIVHGGLEQQDFTDKLSK</sequence>
<evidence type="ECO:0008006" key="3">
    <source>
        <dbReference type="Google" id="ProtNLM"/>
    </source>
</evidence>
<accession>A0A4C1SLB1</accession>
<dbReference type="OrthoDB" id="10017160at2759"/>
<dbReference type="EMBL" id="BGZK01003572">
    <property type="protein sequence ID" value="GBP02676.1"/>
    <property type="molecule type" value="Genomic_DNA"/>
</dbReference>
<gene>
    <name evidence="1" type="ORF">EVAR_70506_1</name>
</gene>
<comment type="caution">
    <text evidence="1">The sequence shown here is derived from an EMBL/GenBank/DDBJ whole genome shotgun (WGS) entry which is preliminary data.</text>
</comment>
<evidence type="ECO:0000313" key="2">
    <source>
        <dbReference type="Proteomes" id="UP000299102"/>
    </source>
</evidence>
<organism evidence="1 2">
    <name type="scientific">Eumeta variegata</name>
    <name type="common">Bagworm moth</name>
    <name type="synonym">Eumeta japonica</name>
    <dbReference type="NCBI Taxonomy" id="151549"/>
    <lineage>
        <taxon>Eukaryota</taxon>
        <taxon>Metazoa</taxon>
        <taxon>Ecdysozoa</taxon>
        <taxon>Arthropoda</taxon>
        <taxon>Hexapoda</taxon>
        <taxon>Insecta</taxon>
        <taxon>Pterygota</taxon>
        <taxon>Neoptera</taxon>
        <taxon>Endopterygota</taxon>
        <taxon>Lepidoptera</taxon>
        <taxon>Glossata</taxon>
        <taxon>Ditrysia</taxon>
        <taxon>Tineoidea</taxon>
        <taxon>Psychidae</taxon>
        <taxon>Oiketicinae</taxon>
        <taxon>Eumeta</taxon>
    </lineage>
</organism>
<dbReference type="AlphaFoldDB" id="A0A4C1SLB1"/>
<evidence type="ECO:0000313" key="1">
    <source>
        <dbReference type="EMBL" id="GBP02676.1"/>
    </source>
</evidence>
<dbReference type="Gene3D" id="3.30.420.10">
    <property type="entry name" value="Ribonuclease H-like superfamily/Ribonuclease H"/>
    <property type="match status" value="1"/>
</dbReference>
<dbReference type="PANTHER" id="PTHR46060">
    <property type="entry name" value="MARINER MOS1 TRANSPOSASE-LIKE PROTEIN"/>
    <property type="match status" value="1"/>
</dbReference>
<dbReference type="Proteomes" id="UP000299102">
    <property type="component" value="Unassembled WGS sequence"/>
</dbReference>
<dbReference type="InterPro" id="IPR036397">
    <property type="entry name" value="RNaseH_sf"/>
</dbReference>
<protein>
    <recommendedName>
        <fullName evidence="3">Mariner Mos1 transposase</fullName>
    </recommendedName>
</protein>
<name>A0A4C1SLB1_EUMVA</name>
<reference evidence="1 2" key="1">
    <citation type="journal article" date="2019" name="Commun. Biol.">
        <title>The bagworm genome reveals a unique fibroin gene that provides high tensile strength.</title>
        <authorList>
            <person name="Kono N."/>
            <person name="Nakamura H."/>
            <person name="Ohtoshi R."/>
            <person name="Tomita M."/>
            <person name="Numata K."/>
            <person name="Arakawa K."/>
        </authorList>
    </citation>
    <scope>NUCLEOTIDE SEQUENCE [LARGE SCALE GENOMIC DNA]</scope>
</reference>
<dbReference type="GO" id="GO:0003676">
    <property type="term" value="F:nucleic acid binding"/>
    <property type="evidence" value="ECO:0007669"/>
    <property type="project" value="InterPro"/>
</dbReference>